<evidence type="ECO:0000256" key="1">
    <source>
        <dbReference type="SAM" id="Phobius"/>
    </source>
</evidence>
<feature type="transmembrane region" description="Helical" evidence="1">
    <location>
        <begin position="133"/>
        <end position="151"/>
    </location>
</feature>
<feature type="transmembrane region" description="Helical" evidence="1">
    <location>
        <begin position="355"/>
        <end position="382"/>
    </location>
</feature>
<name>A0ABN0DSM0_9FIRM</name>
<feature type="transmembrane region" description="Helical" evidence="1">
    <location>
        <begin position="261"/>
        <end position="282"/>
    </location>
</feature>
<feature type="transmembrane region" description="Helical" evidence="1">
    <location>
        <begin position="184"/>
        <end position="203"/>
    </location>
</feature>
<feature type="transmembrane region" description="Helical" evidence="1">
    <location>
        <begin position="215"/>
        <end position="241"/>
    </location>
</feature>
<keyword evidence="1" id="KW-1133">Transmembrane helix</keyword>
<gene>
    <name evidence="2" type="ORF">HMPREF9432_00502</name>
</gene>
<keyword evidence="1" id="KW-0472">Membrane</keyword>
<sequence length="403" mass="43105">MIILIIPARNERGPLMKIHPQRFARFLAVCFSISALCYILFHLPGGEDGDPPTYKAEVLSVRELEGGATAFAPGSAQYEVRIRLDSGPAEGTEATITHQTMNNPAFDIHPKADENIIVRAEGEGYAIVDYDRLPAMLFLLIGFAALLILFGGMTGLKALLVLLFAVLLIAKGLIGFILFSPTHILLWTFLIGSAITLATQLLVNGCNVKSAGAIIGTIGGILIAGILAILAIHFTYLTGVAEEQAGMLKVLYLQDVDFRELLFSGIVLGALGAVMDVAVSIASAQYEMKALAPNTKFRALVASGMNVGRDVMGTMANTLVLAYIGGALPLILLISAQPDISLLHVMNLNMIATEIVRSLIGSIGLLCAIPITAYVTAFLICLPPRSKKKKAKDEPPPYDFVRC</sequence>
<feature type="transmembrane region" description="Helical" evidence="1">
    <location>
        <begin position="158"/>
        <end position="178"/>
    </location>
</feature>
<reference evidence="2 3" key="1">
    <citation type="submission" date="2011-08" db="EMBL/GenBank/DDBJ databases">
        <title>The Genome Sequence of Selenomonas noxia F0398.</title>
        <authorList>
            <consortium name="The Broad Institute Genome Sequencing Platform"/>
            <person name="Earl A."/>
            <person name="Ward D."/>
            <person name="Feldgarden M."/>
            <person name="Gevers D."/>
            <person name="Izard J."/>
            <person name="Ganesan A."/>
            <person name="Blanton J.M."/>
            <person name="Baranova O.V."/>
            <person name="Tanner A.C."/>
            <person name="Dewhirst F.E."/>
            <person name="Young S.K."/>
            <person name="Zeng Q."/>
            <person name="Gargeya S."/>
            <person name="Fitzgerald M."/>
            <person name="Haas B."/>
            <person name="Abouelleil A."/>
            <person name="Alvarado L."/>
            <person name="Arachchi H.M."/>
            <person name="Berlin A."/>
            <person name="Brown A."/>
            <person name="Chapman S.B."/>
            <person name="Chen Z."/>
            <person name="Dunbar C."/>
            <person name="Freedman E."/>
            <person name="Gearin G."/>
            <person name="Gellesch M."/>
            <person name="Goldberg J."/>
            <person name="Griggs A."/>
            <person name="Gujja S."/>
            <person name="Heiman D."/>
            <person name="Howarth C."/>
            <person name="Larson L."/>
            <person name="Lui A."/>
            <person name="MacDonald P.J.P."/>
            <person name="Montmayeur A."/>
            <person name="Murphy C."/>
            <person name="Neiman D."/>
            <person name="Pearson M."/>
            <person name="Priest M."/>
            <person name="Roberts A."/>
            <person name="Saif S."/>
            <person name="Shea T."/>
            <person name="Shenoy N."/>
            <person name="Sisk P."/>
            <person name="Stolte C."/>
            <person name="Sykes S."/>
            <person name="Wortman J."/>
            <person name="Nusbaum C."/>
            <person name="Birren B."/>
        </authorList>
    </citation>
    <scope>NUCLEOTIDE SEQUENCE [LARGE SCALE GENOMIC DNA]</scope>
    <source>
        <strain evidence="2 3">F0398</strain>
    </source>
</reference>
<dbReference type="PANTHER" id="PTHR41771:SF1">
    <property type="entry name" value="MEMBRANE PROTEIN"/>
    <property type="match status" value="1"/>
</dbReference>
<keyword evidence="1" id="KW-0812">Transmembrane</keyword>
<organism evidence="2 3">
    <name type="scientific">Selenomonas noxia F0398</name>
    <dbReference type="NCBI Taxonomy" id="702437"/>
    <lineage>
        <taxon>Bacteria</taxon>
        <taxon>Bacillati</taxon>
        <taxon>Bacillota</taxon>
        <taxon>Negativicutes</taxon>
        <taxon>Selenomonadales</taxon>
        <taxon>Selenomonadaceae</taxon>
        <taxon>Selenomonas</taxon>
    </lineage>
</organism>
<dbReference type="InterPro" id="IPR012507">
    <property type="entry name" value="YibE_F"/>
</dbReference>
<evidence type="ECO:0008006" key="4">
    <source>
        <dbReference type="Google" id="ProtNLM"/>
    </source>
</evidence>
<proteinExistence type="predicted"/>
<comment type="caution">
    <text evidence="2">The sequence shown here is derived from an EMBL/GenBank/DDBJ whole genome shotgun (WGS) entry which is preliminary data.</text>
</comment>
<dbReference type="Pfam" id="PF07907">
    <property type="entry name" value="YibE_F"/>
    <property type="match status" value="1"/>
</dbReference>
<feature type="transmembrane region" description="Helical" evidence="1">
    <location>
        <begin position="315"/>
        <end position="335"/>
    </location>
</feature>
<keyword evidence="3" id="KW-1185">Reference proteome</keyword>
<evidence type="ECO:0000313" key="2">
    <source>
        <dbReference type="EMBL" id="EHG26001.1"/>
    </source>
</evidence>
<accession>A0ABN0DSM0</accession>
<protein>
    <recommendedName>
        <fullName evidence="4">YibE/F family protein</fullName>
    </recommendedName>
</protein>
<dbReference type="EMBL" id="ADGH01000003">
    <property type="protein sequence ID" value="EHG26001.1"/>
    <property type="molecule type" value="Genomic_DNA"/>
</dbReference>
<dbReference type="Proteomes" id="UP000003175">
    <property type="component" value="Unassembled WGS sequence"/>
</dbReference>
<dbReference type="PANTHER" id="PTHR41771">
    <property type="entry name" value="MEMBRANE PROTEIN-RELATED"/>
    <property type="match status" value="1"/>
</dbReference>
<evidence type="ECO:0000313" key="3">
    <source>
        <dbReference type="Proteomes" id="UP000003175"/>
    </source>
</evidence>
<feature type="transmembrane region" description="Helical" evidence="1">
    <location>
        <begin position="23"/>
        <end position="41"/>
    </location>
</feature>